<gene>
    <name evidence="3" type="ORF">TSUD_111320</name>
</gene>
<dbReference type="PANTHER" id="PTHR33098">
    <property type="entry name" value="COTTON FIBER (DUF761)"/>
    <property type="match status" value="1"/>
</dbReference>
<keyword evidence="2" id="KW-1133">Transmembrane helix</keyword>
<dbReference type="AlphaFoldDB" id="A0A2Z6M968"/>
<evidence type="ECO:0000256" key="1">
    <source>
        <dbReference type="SAM" id="MobiDB-lite"/>
    </source>
</evidence>
<dbReference type="OrthoDB" id="787201at2759"/>
<feature type="region of interest" description="Disordered" evidence="1">
    <location>
        <begin position="255"/>
        <end position="345"/>
    </location>
</feature>
<organism evidence="3 4">
    <name type="scientific">Trifolium subterraneum</name>
    <name type="common">Subterranean clover</name>
    <dbReference type="NCBI Taxonomy" id="3900"/>
    <lineage>
        <taxon>Eukaryota</taxon>
        <taxon>Viridiplantae</taxon>
        <taxon>Streptophyta</taxon>
        <taxon>Embryophyta</taxon>
        <taxon>Tracheophyta</taxon>
        <taxon>Spermatophyta</taxon>
        <taxon>Magnoliopsida</taxon>
        <taxon>eudicotyledons</taxon>
        <taxon>Gunneridae</taxon>
        <taxon>Pentapetalae</taxon>
        <taxon>rosids</taxon>
        <taxon>fabids</taxon>
        <taxon>Fabales</taxon>
        <taxon>Fabaceae</taxon>
        <taxon>Papilionoideae</taxon>
        <taxon>50 kb inversion clade</taxon>
        <taxon>NPAAA clade</taxon>
        <taxon>Hologalegina</taxon>
        <taxon>IRL clade</taxon>
        <taxon>Trifolieae</taxon>
        <taxon>Trifolium</taxon>
    </lineage>
</organism>
<keyword evidence="4" id="KW-1185">Reference proteome</keyword>
<dbReference type="PANTHER" id="PTHR33098:SF36">
    <property type="entry name" value="HYDROXYPROLINE-RICH GLYCOPROTEIN FAMILY PROTEIN"/>
    <property type="match status" value="1"/>
</dbReference>
<dbReference type="EMBL" id="DF973240">
    <property type="protein sequence ID" value="GAU21992.1"/>
    <property type="molecule type" value="Genomic_DNA"/>
</dbReference>
<sequence length="507" mass="58266">MEEEEDISSPFWVQNSSTNRRRLSRSYSLFISSGTVVIFLLVITLAFILVIVPTLHSFYSHIFKPNSIKRSWDSLNILLVLFAIFCGFLSKNNNNESPRSHEDQTFSETNTQQEYETPNLEPETPPSFWYEYSEDRTSYNNRLRSFNSYPDLRQESLWVARDERWRFSDDTHVNSYRGLDLNFKEEKEEASAKDIEVDTSLKGKMKQALEPGLDLNFKQEEASTRNIEVDTSLKGKNKKKQAFERGLDLNFKEEKEASTKNIEVDTSFKGKNKKKQAIEMHESEPIEKAKNNKDAERKNKKASSTKDDKTYRSLKRKKHRHKSVENFQSLLNSEPPTTMPSSSSFHDLFSLKKNKQKKLTSVSPPQHHVSSMLVSKTKDEDFFMITGNESPLNSIPPPPPPPPPFKMPTWKFKVQGDFVRIDSISSTSDGLADIDDDEVMELPTSLGEEPGIDLLVYPNPNPDVVDSKAGSFIQSFRAGLKMEKMNSMKKQVIGRSNLYNTLHHQNH</sequence>
<evidence type="ECO:0000313" key="3">
    <source>
        <dbReference type="EMBL" id="GAU21992.1"/>
    </source>
</evidence>
<accession>A0A2Z6M968</accession>
<feature type="region of interest" description="Disordered" evidence="1">
    <location>
        <begin position="95"/>
        <end position="126"/>
    </location>
</feature>
<feature type="compositionally biased region" description="Low complexity" evidence="1">
    <location>
        <begin position="333"/>
        <end position="344"/>
    </location>
</feature>
<keyword evidence="2" id="KW-0812">Transmembrane</keyword>
<dbReference type="Proteomes" id="UP000242715">
    <property type="component" value="Unassembled WGS sequence"/>
</dbReference>
<evidence type="ECO:0008006" key="5">
    <source>
        <dbReference type="Google" id="ProtNLM"/>
    </source>
</evidence>
<feature type="compositionally biased region" description="Basic and acidic residues" evidence="1">
    <location>
        <begin position="276"/>
        <end position="297"/>
    </location>
</feature>
<feature type="compositionally biased region" description="Polar residues" evidence="1">
    <location>
        <begin position="106"/>
        <end position="116"/>
    </location>
</feature>
<reference evidence="4" key="1">
    <citation type="journal article" date="2017" name="Front. Plant Sci.">
        <title>Climate Clever Clovers: New Paradigm to Reduce the Environmental Footprint of Ruminants by Breeding Low Methanogenic Forages Utilizing Haplotype Variation.</title>
        <authorList>
            <person name="Kaur P."/>
            <person name="Appels R."/>
            <person name="Bayer P.E."/>
            <person name="Keeble-Gagnere G."/>
            <person name="Wang J."/>
            <person name="Hirakawa H."/>
            <person name="Shirasawa K."/>
            <person name="Vercoe P."/>
            <person name="Stefanova K."/>
            <person name="Durmic Z."/>
            <person name="Nichols P."/>
            <person name="Revell C."/>
            <person name="Isobe S.N."/>
            <person name="Edwards D."/>
            <person name="Erskine W."/>
        </authorList>
    </citation>
    <scope>NUCLEOTIDE SEQUENCE [LARGE SCALE GENOMIC DNA]</scope>
    <source>
        <strain evidence="4">cv. Daliak</strain>
    </source>
</reference>
<evidence type="ECO:0000313" key="4">
    <source>
        <dbReference type="Proteomes" id="UP000242715"/>
    </source>
</evidence>
<feature type="compositionally biased region" description="Basic residues" evidence="1">
    <location>
        <begin position="312"/>
        <end position="322"/>
    </location>
</feature>
<feature type="transmembrane region" description="Helical" evidence="2">
    <location>
        <begin position="29"/>
        <end position="52"/>
    </location>
</feature>
<proteinExistence type="predicted"/>
<feature type="compositionally biased region" description="Basic and acidic residues" evidence="1">
    <location>
        <begin position="255"/>
        <end position="268"/>
    </location>
</feature>
<keyword evidence="2" id="KW-0472">Membrane</keyword>
<protein>
    <recommendedName>
        <fullName evidence="5">Hydroxyproline-rich glycoprotein family protein</fullName>
    </recommendedName>
</protein>
<evidence type="ECO:0000256" key="2">
    <source>
        <dbReference type="SAM" id="Phobius"/>
    </source>
</evidence>
<name>A0A2Z6M968_TRISU</name>
<feature type="transmembrane region" description="Helical" evidence="2">
    <location>
        <begin position="72"/>
        <end position="90"/>
    </location>
</feature>